<dbReference type="Proteomes" id="UP001610335">
    <property type="component" value="Unassembled WGS sequence"/>
</dbReference>
<evidence type="ECO:0000313" key="2">
    <source>
        <dbReference type="Proteomes" id="UP001610335"/>
    </source>
</evidence>
<name>A0ABR4IVB7_9EURO</name>
<proteinExistence type="predicted"/>
<keyword evidence="2" id="KW-1185">Reference proteome</keyword>
<accession>A0ABR4IVB7</accession>
<organism evidence="1 2">
    <name type="scientific">Aspergillus cavernicola</name>
    <dbReference type="NCBI Taxonomy" id="176166"/>
    <lineage>
        <taxon>Eukaryota</taxon>
        <taxon>Fungi</taxon>
        <taxon>Dikarya</taxon>
        <taxon>Ascomycota</taxon>
        <taxon>Pezizomycotina</taxon>
        <taxon>Eurotiomycetes</taxon>
        <taxon>Eurotiomycetidae</taxon>
        <taxon>Eurotiales</taxon>
        <taxon>Aspergillaceae</taxon>
        <taxon>Aspergillus</taxon>
        <taxon>Aspergillus subgen. Nidulantes</taxon>
    </lineage>
</organism>
<dbReference type="EMBL" id="JBFXLS010000009">
    <property type="protein sequence ID" value="KAL2831527.1"/>
    <property type="molecule type" value="Genomic_DNA"/>
</dbReference>
<comment type="caution">
    <text evidence="1">The sequence shown here is derived from an EMBL/GenBank/DDBJ whole genome shotgun (WGS) entry which is preliminary data.</text>
</comment>
<reference evidence="1 2" key="1">
    <citation type="submission" date="2024-07" db="EMBL/GenBank/DDBJ databases">
        <title>Section-level genome sequencing and comparative genomics of Aspergillus sections Usti and Cavernicolus.</title>
        <authorList>
            <consortium name="Lawrence Berkeley National Laboratory"/>
            <person name="Nybo J.L."/>
            <person name="Vesth T.C."/>
            <person name="Theobald S."/>
            <person name="Frisvad J.C."/>
            <person name="Larsen T.O."/>
            <person name="Kjaerboelling I."/>
            <person name="Rothschild-Mancinelli K."/>
            <person name="Lyhne E.K."/>
            <person name="Kogle M.E."/>
            <person name="Barry K."/>
            <person name="Clum A."/>
            <person name="Na H."/>
            <person name="Ledsgaard L."/>
            <person name="Lin J."/>
            <person name="Lipzen A."/>
            <person name="Kuo A."/>
            <person name="Riley R."/>
            <person name="Mondo S."/>
            <person name="LaButti K."/>
            <person name="Haridas S."/>
            <person name="Pangalinan J."/>
            <person name="Salamov A.A."/>
            <person name="Simmons B.A."/>
            <person name="Magnuson J.K."/>
            <person name="Chen J."/>
            <person name="Drula E."/>
            <person name="Henrissat B."/>
            <person name="Wiebenga A."/>
            <person name="Lubbers R.J."/>
            <person name="Gomes A.C."/>
            <person name="Makela M.R."/>
            <person name="Stajich J."/>
            <person name="Grigoriev I.V."/>
            <person name="Mortensen U.H."/>
            <person name="De vries R.P."/>
            <person name="Baker S.E."/>
            <person name="Andersen M.R."/>
        </authorList>
    </citation>
    <scope>NUCLEOTIDE SEQUENCE [LARGE SCALE GENOMIC DNA]</scope>
    <source>
        <strain evidence="1 2">CBS 600.67</strain>
    </source>
</reference>
<evidence type="ECO:0000313" key="1">
    <source>
        <dbReference type="EMBL" id="KAL2831527.1"/>
    </source>
</evidence>
<dbReference type="PANTHER" id="PTHR10039">
    <property type="entry name" value="AMELOGENIN"/>
    <property type="match status" value="1"/>
</dbReference>
<gene>
    <name evidence="1" type="ORF">BDW59DRAFT_157953</name>
</gene>
<sequence>MAEGLEDVYGKIVRTLHQGYQKQKEQVRKIFQIIAVAVRPLLVSELEFAVAIRPACVTDSSNLIVNFEMTLPVICGSLVEFVTAEHGQHCDALFAVREREAHMALSTICLSYIMYDLPSSSVCRAVSGKHVERVKASFLFVAYVLHWSAHANQGLRDSTLESVNMLEMQVRDDFYSLLIKFLSRPLSVTAWMETSWIFGWQPSLIVLSSTGTLAATLLREFPAKLEQLSREWSHLLGKHPQATWRPSITAFSDSPFWYQTKDTIVSSMLPTKAAGTYQSSHAHRPILVKSQLSASGKELGVAIALPSRAYLITASRLHGNIKQSSRRDLCLISPLEKGKIGSICSSGWRVGIQRRDVRDEKPFMNFNVELSEPQIFSKLQQSLNSKTPHRLSIPVSFSHDLNRLAILRTILAIRPSTTADFTNSLGKAQWKLHCLDLTFHRRQAIDQNGQTILSFTFTPNASAFGLVSARPDPGAMNCRTIQVWSDVSADNEVMSSQLSWHTDATRDTFAFHPTLPLIVYSEWKSIVLWRYNDGSSGKECTILNHAVTFLGFSEDGTSLQDAWVDSQRIPSTQAHFASHPLDYIEQESFSDKIDRRTDEKKLSLSHLRGLEQHSNCGPVRQRAPAAVITSEGLLSAAHQCLLIFRGSGREKKRMWRFYLLLKMRNGWGWCGMKVSSVRTVSSIFRLGIYLLLSTAVGKR</sequence>
<protein>
    <submittedName>
        <fullName evidence="1">Uncharacterized protein</fullName>
    </submittedName>
</protein>